<evidence type="ECO:0000313" key="2">
    <source>
        <dbReference type="EMBL" id="ALJ92321.1"/>
    </source>
</evidence>
<name>A0ABM5VQG7_THEA5</name>
<keyword evidence="3" id="KW-1185">Reference proteome</keyword>
<accession>A0ABM5VQG7</accession>
<gene>
    <name evidence="2" type="ORF">TO73_2792</name>
</gene>
<proteinExistence type="predicted"/>
<keyword evidence="1" id="KW-1133">Transmembrane helix</keyword>
<dbReference type="EMBL" id="CP010825">
    <property type="protein sequence ID" value="ALJ92321.1"/>
    <property type="molecule type" value="Genomic_DNA"/>
</dbReference>
<evidence type="ECO:0000256" key="1">
    <source>
        <dbReference type="SAM" id="Phobius"/>
    </source>
</evidence>
<keyword evidence="1" id="KW-0472">Membrane</keyword>
<keyword evidence="1" id="KW-0812">Transmembrane</keyword>
<geneLocation type="plasmid" evidence="2 3">
    <name>pTA69</name>
</geneLocation>
<sequence length="107" mass="12579">MSPIREQNRRLALRGLGLALRSRFFWGVVAATLVVEFFRTNPDVGRFLLQMGLLLALIALAAVFLRAIPGGLWTPWDPGWGTYWETRRMRREIEELRRELRRRKGRE</sequence>
<organism evidence="2 3">
    <name type="scientific">Thermus aquaticus (strain ATCC BAA-2747 / Y51MC23)</name>
    <dbReference type="NCBI Taxonomy" id="498848"/>
    <lineage>
        <taxon>Bacteria</taxon>
        <taxon>Thermotogati</taxon>
        <taxon>Deinococcota</taxon>
        <taxon>Deinococci</taxon>
        <taxon>Thermales</taxon>
        <taxon>Thermaceae</taxon>
        <taxon>Thermus</taxon>
    </lineage>
</organism>
<dbReference type="RefSeq" id="WP_060474060.1">
    <property type="nucleotide sequence ID" value="NZ_CP010825.1"/>
</dbReference>
<keyword evidence="2" id="KW-0614">Plasmid</keyword>
<reference evidence="3" key="1">
    <citation type="journal article" date="2015" name="PLoS ONE">
        <title>Complete Genome Sequence of Thermus aquaticus Y51MC23.</title>
        <authorList>
            <person name="Brumm P.J."/>
            <person name="Monsma S."/>
            <person name="Keough B."/>
            <person name="Jasinovica S."/>
            <person name="Ferguson E."/>
            <person name="Schoenfeld T."/>
            <person name="Lodes M."/>
            <person name="Mead D.A."/>
        </authorList>
    </citation>
    <scope>NUCLEOTIDE SEQUENCE [LARGE SCALE GENOMIC DNA]</scope>
    <source>
        <strain evidence="3">BAA-2747 / Y51MC23</strain>
    </source>
</reference>
<dbReference type="Proteomes" id="UP000058660">
    <property type="component" value="Plasmid pTA69"/>
</dbReference>
<evidence type="ECO:0000313" key="3">
    <source>
        <dbReference type="Proteomes" id="UP000058660"/>
    </source>
</evidence>
<protein>
    <submittedName>
        <fullName evidence="2">Uncharacterized protein</fullName>
    </submittedName>
</protein>
<feature type="transmembrane region" description="Helical" evidence="1">
    <location>
        <begin position="47"/>
        <end position="65"/>
    </location>
</feature>